<feature type="domain" description="PilZ" evidence="1">
    <location>
        <begin position="12"/>
        <end position="109"/>
    </location>
</feature>
<gene>
    <name evidence="2" type="ORF">KAM382_13060</name>
</gene>
<evidence type="ECO:0000313" key="3">
    <source>
        <dbReference type="Proteomes" id="UP000737420"/>
    </source>
</evidence>
<name>A0ABD0B569_AERCA</name>
<dbReference type="PIRSF" id="PIRSF028141">
    <property type="entry name" value="C-di-GMP_BP_PA4608"/>
    <property type="match status" value="1"/>
</dbReference>
<evidence type="ECO:0000313" key="2">
    <source>
        <dbReference type="EMBL" id="GJB91245.1"/>
    </source>
</evidence>
<organism evidence="2 3">
    <name type="scientific">Aeromonas caviae</name>
    <name type="common">Aeromonas punctata</name>
    <dbReference type="NCBI Taxonomy" id="648"/>
    <lineage>
        <taxon>Bacteria</taxon>
        <taxon>Pseudomonadati</taxon>
        <taxon>Pseudomonadota</taxon>
        <taxon>Gammaproteobacteria</taxon>
        <taxon>Aeromonadales</taxon>
        <taxon>Aeromonadaceae</taxon>
        <taxon>Aeromonas</taxon>
    </lineage>
</organism>
<dbReference type="Pfam" id="PF07238">
    <property type="entry name" value="PilZ"/>
    <property type="match status" value="1"/>
</dbReference>
<dbReference type="EMBL" id="BPOP01000009">
    <property type="protein sequence ID" value="GJB91245.1"/>
    <property type="molecule type" value="Genomic_DNA"/>
</dbReference>
<dbReference type="InterPro" id="IPR027021">
    <property type="entry name" value="C-di-GMP_BP_PA4608"/>
</dbReference>
<dbReference type="InterPro" id="IPR009875">
    <property type="entry name" value="PilZ_domain"/>
</dbReference>
<accession>A0ABD0B569</accession>
<comment type="caution">
    <text evidence="2">The sequence shown here is derived from an EMBL/GenBank/DDBJ whole genome shotgun (WGS) entry which is preliminary data.</text>
</comment>
<protein>
    <submittedName>
        <fullName evidence="2">Cyclic diguanosine monophosphate-binding protein</fullName>
    </submittedName>
</protein>
<dbReference type="AlphaFoldDB" id="A0ABD0B569"/>
<sequence length="137" mass="16072">MLARRPETTMAERRHFTRIFYLTAAKLTQGEHQWRTQLVDVSLQGALLLRPEDWVASEDKEYEICFVLGGSDIEIKMQVELTHEASKKLGFYCHHIDIDSATHLKRMIELNIGEEQLLHRELEQLLQEHRDHVPPES</sequence>
<dbReference type="Proteomes" id="UP000737420">
    <property type="component" value="Unassembled WGS sequence"/>
</dbReference>
<evidence type="ECO:0000259" key="1">
    <source>
        <dbReference type="Pfam" id="PF07238"/>
    </source>
</evidence>
<dbReference type="Gene3D" id="2.40.10.220">
    <property type="entry name" value="predicted glycosyltransferase like domains"/>
    <property type="match status" value="1"/>
</dbReference>
<reference evidence="2 3" key="1">
    <citation type="submission" date="2021-07" db="EMBL/GenBank/DDBJ databases">
        <title>Draft genome sequence of carbapenem-resistant Aeromonas spp. in Japan.</title>
        <authorList>
            <person name="Maehana S."/>
            <person name="Suzuki M."/>
            <person name="Kitasato H."/>
        </authorList>
    </citation>
    <scope>NUCLEOTIDE SEQUENCE [LARGE SCALE GENOMIC DNA]</scope>
    <source>
        <strain evidence="2 3">KAM382</strain>
    </source>
</reference>
<dbReference type="SUPFAM" id="SSF141371">
    <property type="entry name" value="PilZ domain-like"/>
    <property type="match status" value="1"/>
</dbReference>
<proteinExistence type="predicted"/>